<dbReference type="PANTHER" id="PTHR33175">
    <property type="entry name" value="DNA-BINDING PROTEIN HU"/>
    <property type="match status" value="1"/>
</dbReference>
<proteinExistence type="inferred from homology"/>
<dbReference type="SMART" id="SM00411">
    <property type="entry name" value="BHL"/>
    <property type="match status" value="1"/>
</dbReference>
<evidence type="ECO:0000256" key="2">
    <source>
        <dbReference type="ARBA" id="ARBA00023125"/>
    </source>
</evidence>
<evidence type="ECO:0000256" key="3">
    <source>
        <dbReference type="RuleBase" id="RU003939"/>
    </source>
</evidence>
<dbReference type="Gene3D" id="4.10.520.10">
    <property type="entry name" value="IHF-like DNA-binding proteins"/>
    <property type="match status" value="1"/>
</dbReference>
<dbReference type="InterPro" id="IPR010992">
    <property type="entry name" value="IHF-like_DNA-bd_dom_sf"/>
</dbReference>
<dbReference type="Proteomes" id="UP000229641">
    <property type="component" value="Unassembled WGS sequence"/>
</dbReference>
<dbReference type="CDD" id="cd13836">
    <property type="entry name" value="IHF_B"/>
    <property type="match status" value="1"/>
</dbReference>
<dbReference type="PRINTS" id="PR01727">
    <property type="entry name" value="DNABINDINGHU"/>
</dbReference>
<evidence type="ECO:0000313" key="5">
    <source>
        <dbReference type="Proteomes" id="UP000229641"/>
    </source>
</evidence>
<dbReference type="GO" id="GO:0030527">
    <property type="term" value="F:structural constituent of chromatin"/>
    <property type="evidence" value="ECO:0007669"/>
    <property type="project" value="InterPro"/>
</dbReference>
<dbReference type="EMBL" id="PCWA01000086">
    <property type="protein sequence ID" value="PIQ88778.1"/>
    <property type="molecule type" value="Genomic_DNA"/>
</dbReference>
<dbReference type="SUPFAM" id="SSF47729">
    <property type="entry name" value="IHF-like DNA-binding proteins"/>
    <property type="match status" value="1"/>
</dbReference>
<organism evidence="4 5">
    <name type="scientific">Candidatus Ghiorseimicrobium undicola</name>
    <dbReference type="NCBI Taxonomy" id="1974746"/>
    <lineage>
        <taxon>Bacteria</taxon>
        <taxon>Pseudomonadati</taxon>
        <taxon>Candidatus Omnitrophota</taxon>
        <taxon>Candidatus Ghiorseimicrobium</taxon>
    </lineage>
</organism>
<comment type="caution">
    <text evidence="4">The sequence shown here is derived from an EMBL/GenBank/DDBJ whole genome shotgun (WGS) entry which is preliminary data.</text>
</comment>
<evidence type="ECO:0000313" key="4">
    <source>
        <dbReference type="EMBL" id="PIQ88778.1"/>
    </source>
</evidence>
<dbReference type="AlphaFoldDB" id="A0A2H0LWK3"/>
<dbReference type="InterPro" id="IPR000119">
    <property type="entry name" value="Hist_DNA-bd"/>
</dbReference>
<dbReference type="Pfam" id="PF00216">
    <property type="entry name" value="Bac_DNA_binding"/>
    <property type="match status" value="1"/>
</dbReference>
<name>A0A2H0LWK3_9BACT</name>
<accession>A0A2H0LWK3</accession>
<dbReference type="PANTHER" id="PTHR33175:SF2">
    <property type="entry name" value="INTEGRATION HOST FACTOR SUBUNIT ALPHA"/>
    <property type="match status" value="1"/>
</dbReference>
<comment type="similarity">
    <text evidence="1 3">Belongs to the bacterial histone-like protein family.</text>
</comment>
<evidence type="ECO:0000256" key="1">
    <source>
        <dbReference type="ARBA" id="ARBA00010529"/>
    </source>
</evidence>
<keyword evidence="2" id="KW-0238">DNA-binding</keyword>
<sequence>MTKKDIALKISDETRIKQTKVKVVVQKTFDTIVEALTKGEKVELRNFGVFKIKERRPRTGRNPRTGEVVPVPSRKVVVFKPGLEMKKQVRQ</sequence>
<reference evidence="4 5" key="1">
    <citation type="submission" date="2017-09" db="EMBL/GenBank/DDBJ databases">
        <title>Depth-based differentiation of microbial function through sediment-hosted aquifers and enrichment of novel symbionts in the deep terrestrial subsurface.</title>
        <authorList>
            <person name="Probst A.J."/>
            <person name="Ladd B."/>
            <person name="Jarett J.K."/>
            <person name="Geller-Mcgrath D.E."/>
            <person name="Sieber C.M."/>
            <person name="Emerson J.B."/>
            <person name="Anantharaman K."/>
            <person name="Thomas B.C."/>
            <person name="Malmstrom R."/>
            <person name="Stieglmeier M."/>
            <person name="Klingl A."/>
            <person name="Woyke T."/>
            <person name="Ryan C.M."/>
            <person name="Banfield J.F."/>
        </authorList>
    </citation>
    <scope>NUCLEOTIDE SEQUENCE [LARGE SCALE GENOMIC DNA]</scope>
    <source>
        <strain evidence="4">CG11_big_fil_rev_8_21_14_0_20_42_13</strain>
    </source>
</reference>
<protein>
    <submittedName>
        <fullName evidence="4">Integration host factor subunit beta</fullName>
    </submittedName>
</protein>
<dbReference type="GO" id="GO:0005829">
    <property type="term" value="C:cytosol"/>
    <property type="evidence" value="ECO:0007669"/>
    <property type="project" value="TreeGrafter"/>
</dbReference>
<gene>
    <name evidence="4" type="ORF">COV72_06505</name>
</gene>
<dbReference type="GO" id="GO:0003677">
    <property type="term" value="F:DNA binding"/>
    <property type="evidence" value="ECO:0007669"/>
    <property type="project" value="UniProtKB-KW"/>
</dbReference>